<dbReference type="InterPro" id="IPR023796">
    <property type="entry name" value="Serpin_dom"/>
</dbReference>
<evidence type="ECO:0000256" key="2">
    <source>
        <dbReference type="ARBA" id="ARBA00022690"/>
    </source>
</evidence>
<proteinExistence type="inferred from homology"/>
<name>A0A0J9R6Y0_DROSI</name>
<dbReference type="CDD" id="cd19954">
    <property type="entry name" value="serpin42Dd-like_insects"/>
    <property type="match status" value="1"/>
</dbReference>
<dbReference type="Bgee" id="FBgn0182204">
    <property type="expression patterns" value="Expressed in embryo and 3 other cell types or tissues"/>
</dbReference>
<evidence type="ECO:0000256" key="4">
    <source>
        <dbReference type="ARBA" id="ARBA00022900"/>
    </source>
</evidence>
<evidence type="ECO:0000256" key="3">
    <source>
        <dbReference type="ARBA" id="ARBA00022729"/>
    </source>
</evidence>
<dbReference type="PANTHER" id="PTHR11461:SF372">
    <property type="entry name" value="ACCESSORY GLAND PROTEIN ACP76A-RELATED"/>
    <property type="match status" value="1"/>
</dbReference>
<keyword evidence="3 6" id="KW-0732">Signal</keyword>
<dbReference type="GO" id="GO:0005615">
    <property type="term" value="C:extracellular space"/>
    <property type="evidence" value="ECO:0007669"/>
    <property type="project" value="InterPro"/>
</dbReference>
<dbReference type="PANTHER" id="PTHR11461">
    <property type="entry name" value="SERINE PROTEASE INHIBITOR, SERPIN"/>
    <property type="match status" value="1"/>
</dbReference>
<dbReference type="InterPro" id="IPR000215">
    <property type="entry name" value="Serpin_fam"/>
</dbReference>
<accession>A0A0J9R6Y0</accession>
<keyword evidence="4" id="KW-0722">Serine protease inhibitor</keyword>
<dbReference type="SMART" id="SM00093">
    <property type="entry name" value="SERPIN"/>
    <property type="match status" value="1"/>
</dbReference>
<comment type="similarity">
    <text evidence="1 5">Belongs to the serpin family.</text>
</comment>
<evidence type="ECO:0000313" key="8">
    <source>
        <dbReference type="EMBL" id="KMY91848.1"/>
    </source>
</evidence>
<dbReference type="InterPro" id="IPR042185">
    <property type="entry name" value="Serpin_sf_2"/>
</dbReference>
<dbReference type="Proteomes" id="UP000035880">
    <property type="component" value="Chromosome 2R"/>
</dbReference>
<evidence type="ECO:0000259" key="7">
    <source>
        <dbReference type="SMART" id="SM00093"/>
    </source>
</evidence>
<evidence type="ECO:0000256" key="6">
    <source>
        <dbReference type="SAM" id="SignalP"/>
    </source>
</evidence>
<dbReference type="Gene3D" id="3.30.497.10">
    <property type="entry name" value="Antithrombin, subunit I, domain 2"/>
    <property type="match status" value="1"/>
</dbReference>
<reference evidence="8" key="3">
    <citation type="submission" date="2015-04" db="EMBL/GenBank/DDBJ databases">
        <authorList>
            <consortium name="FlyBase"/>
        </authorList>
    </citation>
    <scope>NUCLEOTIDE SEQUENCE</scope>
    <source>
        <strain evidence="8">W501</strain>
    </source>
</reference>
<protein>
    <submittedName>
        <fullName evidence="8">Uncharacterized protein, isoform B</fullName>
    </submittedName>
</protein>
<sequence length="432" mass="47478">MSVKATCLLLLLQGLILAMANTLNYSKSPAGEAQFASQLFGQLAKSQSGRNIVLSPSSIRTGLALAYLGAEGSTADELKLGLGLEGAGKSEVAEKLAQLLAKGQWEKASGDEDGPKLKNANRIFVAQRFKLAQAYQDLVSKNFAAAAENVNFTQNADTAKRINSWVEEQTHQQIKDLIAPDSLDADTSAILVNAIYFKADWQSSFPDYATYDRDFVNHGGRKVSVDTMSQEDYFRFGELPELKAKVVELPYTGTDIVFLIILPQEEQGLAQVEEKLLGLDLNDISSKLSRQKVRVQLPKFKFEFDVPLQAALEELGIKKLFAPEANLSSLLQESEPLRISEVKHKAIIEVNEKGTTASGATCKSVRKYTNILHSLYSFHSSCQGFGGVALDWRGSIRVHRRSSLLLCHQGCPKHLIPGPRQSVVSRRRNAPV</sequence>
<feature type="domain" description="Serpin" evidence="7">
    <location>
        <begin position="37"/>
        <end position="413"/>
    </location>
</feature>
<dbReference type="InterPro" id="IPR036186">
    <property type="entry name" value="Serpin_sf"/>
</dbReference>
<evidence type="ECO:0000256" key="5">
    <source>
        <dbReference type="RuleBase" id="RU000411"/>
    </source>
</evidence>
<dbReference type="SUPFAM" id="SSF56574">
    <property type="entry name" value="Serpins"/>
    <property type="match status" value="1"/>
</dbReference>
<dbReference type="AlphaFoldDB" id="A0A0J9R6Y0"/>
<evidence type="ECO:0000256" key="1">
    <source>
        <dbReference type="ARBA" id="ARBA00009500"/>
    </source>
</evidence>
<dbReference type="FunFam" id="3.30.497.10:FF:000006">
    <property type="entry name" value="Plasminogen activator inhibitor 1"/>
    <property type="match status" value="1"/>
</dbReference>
<dbReference type="GO" id="GO:0004867">
    <property type="term" value="F:serine-type endopeptidase inhibitor activity"/>
    <property type="evidence" value="ECO:0007669"/>
    <property type="project" value="UniProtKB-KW"/>
</dbReference>
<dbReference type="Pfam" id="PF00079">
    <property type="entry name" value="Serpin"/>
    <property type="match status" value="1"/>
</dbReference>
<feature type="chain" id="PRO_5005321259" evidence="6">
    <location>
        <begin position="21"/>
        <end position="432"/>
    </location>
</feature>
<dbReference type="Gene3D" id="2.30.39.10">
    <property type="entry name" value="Alpha-1-antitrypsin, domain 1"/>
    <property type="match status" value="1"/>
</dbReference>
<dbReference type="OrthoDB" id="671595at2759"/>
<reference evidence="8" key="1">
    <citation type="journal article" date="2013" name="Genome Res.">
        <title>A second-generation assembly of the Drosophila simulans genome provides new insights into patterns of lineage-specific divergence.</title>
        <authorList>
            <person name="Hu T.T."/>
            <person name="Eisen M.B."/>
            <person name="Thornton K.R."/>
            <person name="Andolfatto P."/>
        </authorList>
    </citation>
    <scope>NUCLEOTIDE SEQUENCE [LARGE SCALE GENOMIC DNA]</scope>
    <source>
        <strain evidence="8">W501</strain>
    </source>
</reference>
<organism evidence="8">
    <name type="scientific">Drosophila simulans</name>
    <name type="common">Fruit fly</name>
    <dbReference type="NCBI Taxonomy" id="7240"/>
    <lineage>
        <taxon>Eukaryota</taxon>
        <taxon>Metazoa</taxon>
        <taxon>Ecdysozoa</taxon>
        <taxon>Arthropoda</taxon>
        <taxon>Hexapoda</taxon>
        <taxon>Insecta</taxon>
        <taxon>Pterygota</taxon>
        <taxon>Neoptera</taxon>
        <taxon>Endopterygota</taxon>
        <taxon>Diptera</taxon>
        <taxon>Brachycera</taxon>
        <taxon>Muscomorpha</taxon>
        <taxon>Ephydroidea</taxon>
        <taxon>Drosophilidae</taxon>
        <taxon>Drosophila</taxon>
        <taxon>Sophophora</taxon>
    </lineage>
</organism>
<gene>
    <name evidence="8" type="primary">Dsim\GD10433</name>
    <name evidence="8" type="ORF">Dsimw501_GD10433</name>
</gene>
<dbReference type="KEGG" id="dsi:Dsimw501_GD10433"/>
<dbReference type="InterPro" id="IPR042178">
    <property type="entry name" value="Serpin_sf_1"/>
</dbReference>
<keyword evidence="2" id="KW-0646">Protease inhibitor</keyword>
<dbReference type="EMBL" id="CM002911">
    <property type="protein sequence ID" value="KMY91848.1"/>
    <property type="molecule type" value="Genomic_DNA"/>
</dbReference>
<feature type="signal peptide" evidence="6">
    <location>
        <begin position="1"/>
        <end position="20"/>
    </location>
</feature>
<reference evidence="8" key="2">
    <citation type="submission" date="2014-06" db="EMBL/GenBank/DDBJ databases">
        <authorList>
            <person name="Hu T."/>
            <person name="Eisen M.B."/>
            <person name="Thornton K.R."/>
            <person name="Andolfatto P."/>
        </authorList>
    </citation>
    <scope>NUCLEOTIDE SEQUENCE</scope>
    <source>
        <strain evidence="8">W501</strain>
    </source>
</reference>